<accession>A0A1E5KX24</accession>
<name>A0A1E5KX24_9ENTE</name>
<protein>
    <submittedName>
        <fullName evidence="2">Uncharacterized protein</fullName>
    </submittedName>
</protein>
<dbReference type="EMBL" id="MIEK01000023">
    <property type="protein sequence ID" value="OEH82368.1"/>
    <property type="molecule type" value="Genomic_DNA"/>
</dbReference>
<reference evidence="2 3" key="1">
    <citation type="submission" date="2016-09" db="EMBL/GenBank/DDBJ databases">
        <authorList>
            <person name="Capua I."/>
            <person name="De Benedictis P."/>
            <person name="Joannis T."/>
            <person name="Lombin L.H."/>
            <person name="Cattoli G."/>
        </authorList>
    </citation>
    <scope>NUCLEOTIDE SEQUENCE [LARGE SCALE GENOMIC DNA]</scope>
    <source>
        <strain evidence="2 3">LMG 25899</strain>
    </source>
</reference>
<evidence type="ECO:0000313" key="2">
    <source>
        <dbReference type="EMBL" id="OEH82368.1"/>
    </source>
</evidence>
<keyword evidence="1" id="KW-0812">Transmembrane</keyword>
<gene>
    <name evidence="2" type="ORF">BCR26_02755</name>
</gene>
<dbReference type="Gene3D" id="3.40.30.10">
    <property type="entry name" value="Glutaredoxin"/>
    <property type="match status" value="1"/>
</dbReference>
<dbReference type="Pfam" id="PF20207">
    <property type="entry name" value="DUF6568"/>
    <property type="match status" value="1"/>
</dbReference>
<dbReference type="OrthoDB" id="9792987at2"/>
<keyword evidence="3" id="KW-1185">Reference proteome</keyword>
<feature type="transmembrane region" description="Helical" evidence="1">
    <location>
        <begin position="6"/>
        <end position="27"/>
    </location>
</feature>
<keyword evidence="1" id="KW-0472">Membrane</keyword>
<organism evidence="2 3">
    <name type="scientific">Enterococcus rivorum</name>
    <dbReference type="NCBI Taxonomy" id="762845"/>
    <lineage>
        <taxon>Bacteria</taxon>
        <taxon>Bacillati</taxon>
        <taxon>Bacillota</taxon>
        <taxon>Bacilli</taxon>
        <taxon>Lactobacillales</taxon>
        <taxon>Enterococcaceae</taxon>
        <taxon>Enterococcus</taxon>
    </lineage>
</organism>
<dbReference type="SUPFAM" id="SSF52833">
    <property type="entry name" value="Thioredoxin-like"/>
    <property type="match status" value="1"/>
</dbReference>
<dbReference type="CDD" id="cd02947">
    <property type="entry name" value="TRX_family"/>
    <property type="match status" value="1"/>
</dbReference>
<keyword evidence="1" id="KW-1133">Transmembrane helix</keyword>
<dbReference type="InterPro" id="IPR046698">
    <property type="entry name" value="PedC-like"/>
</dbReference>
<evidence type="ECO:0000256" key="1">
    <source>
        <dbReference type="SAM" id="Phobius"/>
    </source>
</evidence>
<evidence type="ECO:0000313" key="3">
    <source>
        <dbReference type="Proteomes" id="UP000095256"/>
    </source>
</evidence>
<sequence>MKLSKTFSISTIVVLSTVVIFQCIYFIEKQENHEQELTRLEAELESSYPKIYDSLDSVTYESFTNLVHQGQEELIFYVGRPTCEDCNLFEPKLIKLINSNKLNKKIKYLNVARIRENEKAWANMKKEYSIEYTPTLVKFSNGKLLSKTEWTPEKGLSIPVVQKWLDENMK</sequence>
<dbReference type="STRING" id="762845.BCR26_02755"/>
<comment type="caution">
    <text evidence="2">The sequence shown here is derived from an EMBL/GenBank/DDBJ whole genome shotgun (WGS) entry which is preliminary data.</text>
</comment>
<proteinExistence type="predicted"/>
<dbReference type="AlphaFoldDB" id="A0A1E5KX24"/>
<dbReference type="InterPro" id="IPR036249">
    <property type="entry name" value="Thioredoxin-like_sf"/>
</dbReference>
<dbReference type="RefSeq" id="WP_069698643.1">
    <property type="nucleotide sequence ID" value="NZ_JAGGMA010000001.1"/>
</dbReference>
<dbReference type="Proteomes" id="UP000095256">
    <property type="component" value="Unassembled WGS sequence"/>
</dbReference>